<dbReference type="GO" id="GO:0016788">
    <property type="term" value="F:hydrolase activity, acting on ester bonds"/>
    <property type="evidence" value="ECO:0007669"/>
    <property type="project" value="InterPro"/>
</dbReference>
<dbReference type="CDD" id="cd01846">
    <property type="entry name" value="fatty_acyltransferase_like"/>
    <property type="match status" value="1"/>
</dbReference>
<dbReference type="InterPro" id="IPR001087">
    <property type="entry name" value="GDSL"/>
</dbReference>
<dbReference type="OrthoDB" id="1600564at2759"/>
<name>A0A1X2IK47_9FUNG</name>
<dbReference type="PANTHER" id="PTHR45648:SF85">
    <property type="entry name" value="A, PUTATIVE (AFU_ORTHOLOGUE AFUA_2G10760)-RELATED"/>
    <property type="match status" value="1"/>
</dbReference>
<protein>
    <submittedName>
        <fullName evidence="3">GDSL lipase/esterase</fullName>
    </submittedName>
</protein>
<dbReference type="Pfam" id="PF00657">
    <property type="entry name" value="Lipase_GDSL"/>
    <property type="match status" value="1"/>
</dbReference>
<keyword evidence="4" id="KW-1185">Reference proteome</keyword>
<feature type="signal peptide" evidence="2">
    <location>
        <begin position="1"/>
        <end position="20"/>
    </location>
</feature>
<keyword evidence="1" id="KW-0378">Hydrolase</keyword>
<dbReference type="SUPFAM" id="SSF52266">
    <property type="entry name" value="SGNH hydrolase"/>
    <property type="match status" value="1"/>
</dbReference>
<gene>
    <name evidence="3" type="ORF">BCR42DRAFT_490609</name>
</gene>
<feature type="chain" id="PRO_5012507486" evidence="2">
    <location>
        <begin position="21"/>
        <end position="299"/>
    </location>
</feature>
<dbReference type="Proteomes" id="UP000193560">
    <property type="component" value="Unassembled WGS sequence"/>
</dbReference>
<dbReference type="EMBL" id="MCGE01000009">
    <property type="protein sequence ID" value="ORZ17941.1"/>
    <property type="molecule type" value="Genomic_DNA"/>
</dbReference>
<dbReference type="STRING" id="90262.A0A1X2IK47"/>
<dbReference type="Gene3D" id="3.40.50.1110">
    <property type="entry name" value="SGNH hydrolase"/>
    <property type="match status" value="1"/>
</dbReference>
<sequence>MYILFLNVVILVLMIPGLMASVIFNHRSSSSFHLKKMDTLFSFGDSYTTEYLDLPTMTYPDFNNVSSTNGANWIHYFTEAEHLKNWDLAYNSAPIENSLVHQNSNIISVSRQITELFPRYFLQNDTKYCKDKTLYSIWVGINDIGLLVNNQTTSLTSLMHRYRQLISYLYHHDAKNIVLINIPPIDKSPKWAPHDTASRIHDLVKEYNRKLYKMAKSIAKQHRHIRVFFIDAWSIFNHMLNHPDMYGFKNVTGYCPDWRHPEEHGCLPIENYFWVNDLHATTKVHFHFASEVRRFLSEA</sequence>
<comment type="caution">
    <text evidence="3">The sequence shown here is derived from an EMBL/GenBank/DDBJ whole genome shotgun (WGS) entry which is preliminary data.</text>
</comment>
<accession>A0A1X2IK47</accession>
<dbReference type="AlphaFoldDB" id="A0A1X2IK47"/>
<evidence type="ECO:0000256" key="1">
    <source>
        <dbReference type="ARBA" id="ARBA00022801"/>
    </source>
</evidence>
<reference evidence="3 4" key="1">
    <citation type="submission" date="2016-07" db="EMBL/GenBank/DDBJ databases">
        <title>Pervasive Adenine N6-methylation of Active Genes in Fungi.</title>
        <authorList>
            <consortium name="DOE Joint Genome Institute"/>
            <person name="Mondo S.J."/>
            <person name="Dannebaum R.O."/>
            <person name="Kuo R.C."/>
            <person name="Labutti K."/>
            <person name="Haridas S."/>
            <person name="Kuo A."/>
            <person name="Salamov A."/>
            <person name="Ahrendt S.R."/>
            <person name="Lipzen A."/>
            <person name="Sullivan W."/>
            <person name="Andreopoulos W.B."/>
            <person name="Clum A."/>
            <person name="Lindquist E."/>
            <person name="Daum C."/>
            <person name="Ramamoorthy G.K."/>
            <person name="Gryganskyi A."/>
            <person name="Culley D."/>
            <person name="Magnuson J.K."/>
            <person name="James T.Y."/>
            <person name="O'Malley M.A."/>
            <person name="Stajich J.E."/>
            <person name="Spatafora J.W."/>
            <person name="Visel A."/>
            <person name="Grigoriev I.V."/>
        </authorList>
    </citation>
    <scope>NUCLEOTIDE SEQUENCE [LARGE SCALE GENOMIC DNA]</scope>
    <source>
        <strain evidence="3 4">NRRL 1336</strain>
    </source>
</reference>
<evidence type="ECO:0000256" key="2">
    <source>
        <dbReference type="SAM" id="SignalP"/>
    </source>
</evidence>
<dbReference type="InterPro" id="IPR051058">
    <property type="entry name" value="GDSL_Est/Lipase"/>
</dbReference>
<evidence type="ECO:0000313" key="4">
    <source>
        <dbReference type="Proteomes" id="UP000193560"/>
    </source>
</evidence>
<dbReference type="PANTHER" id="PTHR45648">
    <property type="entry name" value="GDSL LIPASE/ACYLHYDROLASE FAMILY PROTEIN (AFU_ORTHOLOGUE AFUA_4G14700)"/>
    <property type="match status" value="1"/>
</dbReference>
<evidence type="ECO:0000313" key="3">
    <source>
        <dbReference type="EMBL" id="ORZ17941.1"/>
    </source>
</evidence>
<keyword evidence="2" id="KW-0732">Signal</keyword>
<proteinExistence type="predicted"/>
<dbReference type="InterPro" id="IPR036514">
    <property type="entry name" value="SGNH_hydro_sf"/>
</dbReference>
<organism evidence="3 4">
    <name type="scientific">Absidia repens</name>
    <dbReference type="NCBI Taxonomy" id="90262"/>
    <lineage>
        <taxon>Eukaryota</taxon>
        <taxon>Fungi</taxon>
        <taxon>Fungi incertae sedis</taxon>
        <taxon>Mucoromycota</taxon>
        <taxon>Mucoromycotina</taxon>
        <taxon>Mucoromycetes</taxon>
        <taxon>Mucorales</taxon>
        <taxon>Cunninghamellaceae</taxon>
        <taxon>Absidia</taxon>
    </lineage>
</organism>